<name>A0ACC2XHY1_9TREE</name>
<reference evidence="1" key="1">
    <citation type="submission" date="2023-04" db="EMBL/GenBank/DDBJ databases">
        <title>Draft Genome sequencing of Naganishia species isolated from polar environments using Oxford Nanopore Technology.</title>
        <authorList>
            <person name="Leo P."/>
            <person name="Venkateswaran K."/>
        </authorList>
    </citation>
    <scope>NUCLEOTIDE SEQUENCE</scope>
    <source>
        <strain evidence="1">MNA-CCFEE 5425</strain>
    </source>
</reference>
<proteinExistence type="predicted"/>
<evidence type="ECO:0000313" key="2">
    <source>
        <dbReference type="Proteomes" id="UP001243375"/>
    </source>
</evidence>
<protein>
    <submittedName>
        <fullName evidence="1">Uncharacterized protein</fullName>
    </submittedName>
</protein>
<dbReference type="Proteomes" id="UP001243375">
    <property type="component" value="Unassembled WGS sequence"/>
</dbReference>
<dbReference type="EMBL" id="JASBWU010000003">
    <property type="protein sequence ID" value="KAJ9123200.1"/>
    <property type="molecule type" value="Genomic_DNA"/>
</dbReference>
<keyword evidence="2" id="KW-1185">Reference proteome</keyword>
<organism evidence="1 2">
    <name type="scientific">Naganishia vaughanmartiniae</name>
    <dbReference type="NCBI Taxonomy" id="1424756"/>
    <lineage>
        <taxon>Eukaryota</taxon>
        <taxon>Fungi</taxon>
        <taxon>Dikarya</taxon>
        <taxon>Basidiomycota</taxon>
        <taxon>Agaricomycotina</taxon>
        <taxon>Tremellomycetes</taxon>
        <taxon>Filobasidiales</taxon>
        <taxon>Filobasidiaceae</taxon>
        <taxon>Naganishia</taxon>
    </lineage>
</organism>
<accession>A0ACC2XHY1</accession>
<evidence type="ECO:0000313" key="1">
    <source>
        <dbReference type="EMBL" id="KAJ9123200.1"/>
    </source>
</evidence>
<comment type="caution">
    <text evidence="1">The sequence shown here is derived from an EMBL/GenBank/DDBJ whole genome shotgun (WGS) entry which is preliminary data.</text>
</comment>
<gene>
    <name evidence="1" type="ORF">QFC22_001393</name>
</gene>
<sequence>MSQSTTVAQQATTSEIPATTSAPRELAQTSQGRTSGKPWKLAKTATKRSHLMPGVKAASWDQRQARRAARENMKKLETQLRDEKKAEEDAKVQSIKERRLRKEENVRLEEMKAKMSAKKLQRMKKRLGRTKNKTG</sequence>